<evidence type="ECO:0000313" key="2">
    <source>
        <dbReference type="Proteomes" id="UP001556631"/>
    </source>
</evidence>
<dbReference type="InterPro" id="IPR044855">
    <property type="entry name" value="CoA-Trfase_III_dom3_sf"/>
</dbReference>
<dbReference type="Gene3D" id="3.40.50.10540">
    <property type="entry name" value="Crotonobetainyl-coa:carnitine coa-transferase, domain 1"/>
    <property type="match status" value="1"/>
</dbReference>
<gene>
    <name evidence="1" type="ORF">AB3X52_01775</name>
</gene>
<dbReference type="GO" id="GO:0016740">
    <property type="term" value="F:transferase activity"/>
    <property type="evidence" value="ECO:0007669"/>
    <property type="project" value="UniProtKB-KW"/>
</dbReference>
<protein>
    <submittedName>
        <fullName evidence="1">CoA transferase</fullName>
    </submittedName>
</protein>
<proteinExistence type="predicted"/>
<dbReference type="SUPFAM" id="SSF89796">
    <property type="entry name" value="CoA-transferase family III (CaiB/BaiF)"/>
    <property type="match status" value="1"/>
</dbReference>
<sequence>MPENPGAGPLRGLRIIELSSYVATPLSGLVLGQLGAEVIRVEQLGGAPDRSRLPRAADGTSLYWSGLNKGKKAIAVDLTRPEGRALVADLVVGGGAEQTPGGGILVSNTDRYPDLSYAGLRERRADVIHVLLTGRRDGGNAVDYTVQAETGFGFVTGPADSVRPVNSVVPAWDLTAGLYLATGLLAAERERRLSGRGTGVRLALEDVALAAVGALGYLAEAQLLGVDRGASGNDVYGTYGRDFVSADGVRFMLVVLTGSHWRRLLEATGLTDAMHAVEKAFGADFDDEAERYRCREVISSLFERAFADLSWRELEPLLQGTRALFSAYRTFDELAAGLEPGGLLNELDQPGLGRHLAPGSPLVMDGRQAPAVPAPRVGEHTDEVLGRALGLGAEQLAALHAEGLVG</sequence>
<keyword evidence="2" id="KW-1185">Reference proteome</keyword>
<name>A0ABV3STT2_9ACTN</name>
<dbReference type="InterPro" id="IPR003673">
    <property type="entry name" value="CoA-Trfase_fam_III"/>
</dbReference>
<dbReference type="Gene3D" id="3.30.1540.10">
    <property type="entry name" value="formyl-coa transferase, domain 3"/>
    <property type="match status" value="1"/>
</dbReference>
<dbReference type="InterPro" id="IPR050509">
    <property type="entry name" value="CoA-transferase_III"/>
</dbReference>
<evidence type="ECO:0000313" key="1">
    <source>
        <dbReference type="EMBL" id="MEX0426331.1"/>
    </source>
</evidence>
<keyword evidence="1" id="KW-0808">Transferase</keyword>
<dbReference type="Pfam" id="PF02515">
    <property type="entry name" value="CoA_transf_3"/>
    <property type="match status" value="1"/>
</dbReference>
<dbReference type="EMBL" id="JBFPJR010000002">
    <property type="protein sequence ID" value="MEX0426331.1"/>
    <property type="molecule type" value="Genomic_DNA"/>
</dbReference>
<dbReference type="RefSeq" id="WP_367990981.1">
    <property type="nucleotide sequence ID" value="NZ_JBFPJR010000002.1"/>
</dbReference>
<dbReference type="Proteomes" id="UP001556631">
    <property type="component" value="Unassembled WGS sequence"/>
</dbReference>
<comment type="caution">
    <text evidence="1">The sequence shown here is derived from an EMBL/GenBank/DDBJ whole genome shotgun (WGS) entry which is preliminary data.</text>
</comment>
<accession>A0ABV3STT2</accession>
<reference evidence="1 2" key="1">
    <citation type="submission" date="2024-07" db="EMBL/GenBank/DDBJ databases">
        <authorList>
            <person name="Lee S."/>
            <person name="Kang M."/>
        </authorList>
    </citation>
    <scope>NUCLEOTIDE SEQUENCE [LARGE SCALE GENOMIC DNA]</scope>
    <source>
        <strain evidence="1 2">DS6</strain>
    </source>
</reference>
<dbReference type="PANTHER" id="PTHR48228:SF5">
    <property type="entry name" value="ALPHA-METHYLACYL-COA RACEMASE"/>
    <property type="match status" value="1"/>
</dbReference>
<organism evidence="1 2">
    <name type="scientific">Nocardioides eburneus</name>
    <dbReference type="NCBI Taxonomy" id="3231482"/>
    <lineage>
        <taxon>Bacteria</taxon>
        <taxon>Bacillati</taxon>
        <taxon>Actinomycetota</taxon>
        <taxon>Actinomycetes</taxon>
        <taxon>Propionibacteriales</taxon>
        <taxon>Nocardioidaceae</taxon>
        <taxon>Nocardioides</taxon>
    </lineage>
</organism>
<dbReference type="PANTHER" id="PTHR48228">
    <property type="entry name" value="SUCCINYL-COA--D-CITRAMALATE COA-TRANSFERASE"/>
    <property type="match status" value="1"/>
</dbReference>
<dbReference type="InterPro" id="IPR023606">
    <property type="entry name" value="CoA-Trfase_III_dom_1_sf"/>
</dbReference>